<comment type="caution">
    <text evidence="9">The sequence shown here is derived from an EMBL/GenBank/DDBJ whole genome shotgun (WGS) entry which is preliminary data.</text>
</comment>
<evidence type="ECO:0000313" key="10">
    <source>
        <dbReference type="Proteomes" id="UP001497623"/>
    </source>
</evidence>
<accession>A0AAV2QZI0</accession>
<proteinExistence type="inferred from homology"/>
<evidence type="ECO:0000256" key="4">
    <source>
        <dbReference type="ARBA" id="ARBA00022989"/>
    </source>
</evidence>
<evidence type="ECO:0000256" key="3">
    <source>
        <dbReference type="ARBA" id="ARBA00022692"/>
    </source>
</evidence>
<feature type="transmembrane region" description="Helical" evidence="7">
    <location>
        <begin position="294"/>
        <end position="317"/>
    </location>
</feature>
<evidence type="ECO:0000256" key="6">
    <source>
        <dbReference type="RuleBase" id="RU000688"/>
    </source>
</evidence>
<dbReference type="InterPro" id="IPR017452">
    <property type="entry name" value="GPCR_Rhodpsn_7TM"/>
</dbReference>
<feature type="domain" description="G-protein coupled receptors family 1 profile" evidence="8">
    <location>
        <begin position="48"/>
        <end position="314"/>
    </location>
</feature>
<keyword evidence="5 7" id="KW-0472">Membrane</keyword>
<feature type="transmembrane region" description="Helical" evidence="7">
    <location>
        <begin position="109"/>
        <end position="133"/>
    </location>
</feature>
<feature type="transmembrane region" description="Helical" evidence="7">
    <location>
        <begin position="36"/>
        <end position="56"/>
    </location>
</feature>
<feature type="non-terminal residue" evidence="9">
    <location>
        <position position="328"/>
    </location>
</feature>
<keyword evidence="6" id="KW-0297">G-protein coupled receptor</keyword>
<evidence type="ECO:0000256" key="2">
    <source>
        <dbReference type="ARBA" id="ARBA00010663"/>
    </source>
</evidence>
<dbReference type="EMBL" id="CAXKWB010012679">
    <property type="protein sequence ID" value="CAL4105101.1"/>
    <property type="molecule type" value="Genomic_DNA"/>
</dbReference>
<dbReference type="GO" id="GO:0016020">
    <property type="term" value="C:membrane"/>
    <property type="evidence" value="ECO:0007669"/>
    <property type="project" value="UniProtKB-SubCell"/>
</dbReference>
<dbReference type="PANTHER" id="PTHR47760:SF1">
    <property type="entry name" value="G-PROTEIN COUPLED RECEPTORS FAMILY 1 PROFILE DOMAIN-CONTAINING PROTEIN"/>
    <property type="match status" value="1"/>
</dbReference>
<dbReference type="InterPro" id="IPR000276">
    <property type="entry name" value="GPCR_Rhodpsn"/>
</dbReference>
<evidence type="ECO:0000256" key="5">
    <source>
        <dbReference type="ARBA" id="ARBA00023136"/>
    </source>
</evidence>
<feature type="transmembrane region" description="Helical" evidence="7">
    <location>
        <begin position="154"/>
        <end position="175"/>
    </location>
</feature>
<evidence type="ECO:0000256" key="1">
    <source>
        <dbReference type="ARBA" id="ARBA00004370"/>
    </source>
</evidence>
<name>A0AAV2QZI0_MEGNR</name>
<keyword evidence="3 6" id="KW-0812">Transmembrane</keyword>
<keyword evidence="4 7" id="KW-1133">Transmembrane helix</keyword>
<dbReference type="PROSITE" id="PS00237">
    <property type="entry name" value="G_PROTEIN_RECEP_F1_1"/>
    <property type="match status" value="1"/>
</dbReference>
<keyword evidence="10" id="KW-1185">Reference proteome</keyword>
<evidence type="ECO:0000313" key="9">
    <source>
        <dbReference type="EMBL" id="CAL4105101.1"/>
    </source>
</evidence>
<gene>
    <name evidence="9" type="ORF">MNOR_LOCUS18014</name>
</gene>
<comment type="similarity">
    <text evidence="2 6">Belongs to the G-protein coupled receptor 1 family.</text>
</comment>
<dbReference type="Proteomes" id="UP001497623">
    <property type="component" value="Unassembled WGS sequence"/>
</dbReference>
<sequence length="328" mass="38052">MNITSFENSNSSSSTPSRIYSAPLDIVPALRLRYQILLPIFIVFGIVANTLTFLVTTRPKLKSLHYNVYIQALSLLDLMGFIMRLPMVFDDEYCGYSDYTMAIYMTHFGWLLVNYLRAISSYVLMFLSFDRFTGIWLPDTFRNIKGTEVGKKRLIPTAIWVFLTAYIPWACFLTAKQNDHHDQWIVSYSISREQVSSTWFWVFKHYSTLAVTGFPSFCILGLNIGIVIGLLMKNYYKRITILGEDRTAKKRFYHTIAVLILNLSYAACCFPYLVTMMYIKRGTCYSKSTYSQETVLCLLESLSSLWSILNMVIFFLLNRDYKIELKSI</sequence>
<feature type="transmembrane region" description="Helical" evidence="7">
    <location>
        <begin position="209"/>
        <end position="231"/>
    </location>
</feature>
<dbReference type="Pfam" id="PF00001">
    <property type="entry name" value="7tm_1"/>
    <property type="match status" value="1"/>
</dbReference>
<dbReference type="PROSITE" id="PS50262">
    <property type="entry name" value="G_PROTEIN_RECEP_F1_2"/>
    <property type="match status" value="1"/>
</dbReference>
<keyword evidence="6" id="KW-0807">Transducer</keyword>
<dbReference type="SUPFAM" id="SSF81321">
    <property type="entry name" value="Family A G protein-coupled receptor-like"/>
    <property type="match status" value="1"/>
</dbReference>
<feature type="transmembrane region" description="Helical" evidence="7">
    <location>
        <begin position="68"/>
        <end position="89"/>
    </location>
</feature>
<protein>
    <recommendedName>
        <fullName evidence="8">G-protein coupled receptors family 1 profile domain-containing protein</fullName>
    </recommendedName>
</protein>
<feature type="transmembrane region" description="Helical" evidence="7">
    <location>
        <begin position="252"/>
        <end position="274"/>
    </location>
</feature>
<dbReference type="GO" id="GO:0004930">
    <property type="term" value="F:G protein-coupled receptor activity"/>
    <property type="evidence" value="ECO:0007669"/>
    <property type="project" value="UniProtKB-KW"/>
</dbReference>
<dbReference type="AlphaFoldDB" id="A0AAV2QZI0"/>
<dbReference type="InterPro" id="IPR053093">
    <property type="entry name" value="GPCR-like"/>
</dbReference>
<evidence type="ECO:0000259" key="8">
    <source>
        <dbReference type="PROSITE" id="PS50262"/>
    </source>
</evidence>
<dbReference type="Gene3D" id="1.20.1070.10">
    <property type="entry name" value="Rhodopsin 7-helix transmembrane proteins"/>
    <property type="match status" value="1"/>
</dbReference>
<comment type="subcellular location">
    <subcellularLocation>
        <location evidence="1">Membrane</location>
    </subcellularLocation>
</comment>
<keyword evidence="6" id="KW-0675">Receptor</keyword>
<dbReference type="PANTHER" id="PTHR47760">
    <property type="entry name" value="G-PROTEIN COUPLED RECEPTOR B0563.6-LIKE PROTEIN-RELATED"/>
    <property type="match status" value="1"/>
</dbReference>
<dbReference type="PRINTS" id="PR00237">
    <property type="entry name" value="GPCRRHODOPSN"/>
</dbReference>
<reference evidence="9 10" key="1">
    <citation type="submission" date="2024-05" db="EMBL/GenBank/DDBJ databases">
        <authorList>
            <person name="Wallberg A."/>
        </authorList>
    </citation>
    <scope>NUCLEOTIDE SEQUENCE [LARGE SCALE GENOMIC DNA]</scope>
</reference>
<organism evidence="9 10">
    <name type="scientific">Meganyctiphanes norvegica</name>
    <name type="common">Northern krill</name>
    <name type="synonym">Thysanopoda norvegica</name>
    <dbReference type="NCBI Taxonomy" id="48144"/>
    <lineage>
        <taxon>Eukaryota</taxon>
        <taxon>Metazoa</taxon>
        <taxon>Ecdysozoa</taxon>
        <taxon>Arthropoda</taxon>
        <taxon>Crustacea</taxon>
        <taxon>Multicrustacea</taxon>
        <taxon>Malacostraca</taxon>
        <taxon>Eumalacostraca</taxon>
        <taxon>Eucarida</taxon>
        <taxon>Euphausiacea</taxon>
        <taxon>Euphausiidae</taxon>
        <taxon>Meganyctiphanes</taxon>
    </lineage>
</organism>
<evidence type="ECO:0000256" key="7">
    <source>
        <dbReference type="SAM" id="Phobius"/>
    </source>
</evidence>